<dbReference type="EC" id="2.2.1.6" evidence="9"/>
<evidence type="ECO:0000256" key="5">
    <source>
        <dbReference type="SAM" id="MobiDB-lite"/>
    </source>
</evidence>
<evidence type="ECO:0000259" key="6">
    <source>
        <dbReference type="Pfam" id="PF00205"/>
    </source>
</evidence>
<dbReference type="InterPro" id="IPR012000">
    <property type="entry name" value="Thiamin_PyroP_enz_cen_dom"/>
</dbReference>
<dbReference type="GO" id="GO:0009097">
    <property type="term" value="P:isoleucine biosynthetic process"/>
    <property type="evidence" value="ECO:0007669"/>
    <property type="project" value="TreeGrafter"/>
</dbReference>
<dbReference type="GO" id="GO:0030976">
    <property type="term" value="F:thiamine pyrophosphate binding"/>
    <property type="evidence" value="ECO:0007669"/>
    <property type="project" value="InterPro"/>
</dbReference>
<dbReference type="GO" id="GO:0003984">
    <property type="term" value="F:acetolactate synthase activity"/>
    <property type="evidence" value="ECO:0007669"/>
    <property type="project" value="UniProtKB-EC"/>
</dbReference>
<dbReference type="GO" id="GO:0005948">
    <property type="term" value="C:acetolactate synthase complex"/>
    <property type="evidence" value="ECO:0007669"/>
    <property type="project" value="TreeGrafter"/>
</dbReference>
<dbReference type="InterPro" id="IPR011766">
    <property type="entry name" value="TPP_enzyme_TPP-bd"/>
</dbReference>
<dbReference type="InterPro" id="IPR012001">
    <property type="entry name" value="Thiamin_PyroP_enz_TPP-bd_dom"/>
</dbReference>
<dbReference type="Gene3D" id="3.40.50.1220">
    <property type="entry name" value="TPP-binding domain"/>
    <property type="match status" value="1"/>
</dbReference>
<evidence type="ECO:0000313" key="9">
    <source>
        <dbReference type="EMBL" id="VEI67695.1"/>
    </source>
</evidence>
<dbReference type="GO" id="GO:0009099">
    <property type="term" value="P:L-valine biosynthetic process"/>
    <property type="evidence" value="ECO:0007669"/>
    <property type="project" value="TreeGrafter"/>
</dbReference>
<dbReference type="SUPFAM" id="SSF52467">
    <property type="entry name" value="DHS-like NAD/FAD-binding domain"/>
    <property type="match status" value="1"/>
</dbReference>
<evidence type="ECO:0000313" key="10">
    <source>
        <dbReference type="Proteomes" id="UP000281904"/>
    </source>
</evidence>
<dbReference type="PANTHER" id="PTHR18968">
    <property type="entry name" value="THIAMINE PYROPHOSPHATE ENZYMES"/>
    <property type="match status" value="1"/>
</dbReference>
<feature type="domain" description="Thiamine pyrophosphate enzyme central" evidence="6">
    <location>
        <begin position="252"/>
        <end position="378"/>
    </location>
</feature>
<reference evidence="9 10" key="1">
    <citation type="submission" date="2018-12" db="EMBL/GenBank/DDBJ databases">
        <authorList>
            <consortium name="Pathogen Informatics"/>
        </authorList>
    </citation>
    <scope>NUCLEOTIDE SEQUENCE [LARGE SCALE GENOMIC DNA]</scope>
    <source>
        <strain evidence="9 10">NCTC10036</strain>
    </source>
</reference>
<evidence type="ECO:0000259" key="8">
    <source>
        <dbReference type="Pfam" id="PF02776"/>
    </source>
</evidence>
<evidence type="ECO:0000259" key="7">
    <source>
        <dbReference type="Pfam" id="PF02775"/>
    </source>
</evidence>
<comment type="similarity">
    <text evidence="2 4">Belongs to the TPP enzyme family.</text>
</comment>
<dbReference type="EMBL" id="LR134493">
    <property type="protein sequence ID" value="VEI67695.1"/>
    <property type="molecule type" value="Genomic_DNA"/>
</dbReference>
<evidence type="ECO:0000256" key="4">
    <source>
        <dbReference type="RuleBase" id="RU362132"/>
    </source>
</evidence>
<dbReference type="GO" id="GO:0050660">
    <property type="term" value="F:flavin adenine dinucleotide binding"/>
    <property type="evidence" value="ECO:0007669"/>
    <property type="project" value="TreeGrafter"/>
</dbReference>
<dbReference type="Proteomes" id="UP000281904">
    <property type="component" value="Chromosome"/>
</dbReference>
<dbReference type="InterPro" id="IPR029061">
    <property type="entry name" value="THDP-binding"/>
</dbReference>
<name>A0A3S4Y2B3_SERRU</name>
<keyword evidence="3 4" id="KW-0786">Thiamine pyrophosphate</keyword>
<dbReference type="InterPro" id="IPR000399">
    <property type="entry name" value="TPP-bd_CS"/>
</dbReference>
<dbReference type="GO" id="GO:0000287">
    <property type="term" value="F:magnesium ion binding"/>
    <property type="evidence" value="ECO:0007669"/>
    <property type="project" value="InterPro"/>
</dbReference>
<feature type="domain" description="Thiamine pyrophosphate enzyme TPP-binding" evidence="7">
    <location>
        <begin position="448"/>
        <end position="594"/>
    </location>
</feature>
<evidence type="ECO:0000256" key="3">
    <source>
        <dbReference type="ARBA" id="ARBA00023052"/>
    </source>
</evidence>
<dbReference type="Pfam" id="PF02776">
    <property type="entry name" value="TPP_enzyme_N"/>
    <property type="match status" value="1"/>
</dbReference>
<sequence length="621" mass="66777">MEMRSTLYCDWTLNMASHAENTCVPAAVANAGAIAGGFPAAAKPALHGNNADVIIQTLAERGIQHIFLVPGKLIYPLIKSIDGSSIAGIVAAHETACGFMADGYARASGNFGVCLGISGPGTMNFLPAMAAAQADKIPVMYLAGGIATYHEAQGAFQDGSNSGIDELTIVKPLLSNAIEVKQAHTLRHELRRSLSCLNGQRKGRTYLSVPVDIQKRPAQESSSPGASRRRETAIDLPALDALLDDYLLRGLNIACLAGSRVNNPQDADLLRRLAEKYHLPVATTLAGKGAFPEGHPLALGLYGFAGHTRAVETINGDEVDVLLVLGCDLNQRDSLNWHPQLHGTKTLVVIDEDFDQISSHYQPDVQIFSNLSAALQHLLAAADSNEPHLACVNKLRSQWMGHVSQLPLEQRQPDRTARMMAGEKHLYPGEVVEHLRSRTAADANVVVDSGAHRIFMAHHWQSHGVGDYHTSSALAPMGWAICAGIGIKLAAPQRDCLVVTGDGCMLMHGMEIQTAARYRLKMTFLVMNNCAHGAMHIDTLQQSGVGEAYTALPSHDWRVFAGSLGVAAARAATLDELDAALAAAAAHDGPYLIEMMVGNHRAPNRYYAESVAEYEQRIREQ</sequence>
<dbReference type="Pfam" id="PF00205">
    <property type="entry name" value="TPP_enzyme_M"/>
    <property type="match status" value="1"/>
</dbReference>
<evidence type="ECO:0000256" key="1">
    <source>
        <dbReference type="ARBA" id="ARBA00001964"/>
    </source>
</evidence>
<protein>
    <submittedName>
        <fullName evidence="9">Acetolactate synthase isozyme 3 large subunit</fullName>
        <ecNumber evidence="9">2.2.1.6</ecNumber>
    </submittedName>
</protein>
<dbReference type="PANTHER" id="PTHR18968:SF13">
    <property type="entry name" value="ACETOLACTATE SYNTHASE CATALYTIC SUBUNIT, MITOCHONDRIAL"/>
    <property type="match status" value="1"/>
</dbReference>
<dbReference type="CDD" id="cd07035">
    <property type="entry name" value="TPP_PYR_POX_like"/>
    <property type="match status" value="1"/>
</dbReference>
<feature type="region of interest" description="Disordered" evidence="5">
    <location>
        <begin position="211"/>
        <end position="230"/>
    </location>
</feature>
<proteinExistence type="inferred from homology"/>
<evidence type="ECO:0000256" key="2">
    <source>
        <dbReference type="ARBA" id="ARBA00007812"/>
    </source>
</evidence>
<dbReference type="PROSITE" id="PS00187">
    <property type="entry name" value="TPP_ENZYMES"/>
    <property type="match status" value="1"/>
</dbReference>
<dbReference type="Gene3D" id="3.40.50.970">
    <property type="match status" value="2"/>
</dbReference>
<accession>A0A3S4Y2B3</accession>
<dbReference type="SUPFAM" id="SSF52518">
    <property type="entry name" value="Thiamin diphosphate-binding fold (THDP-binding)"/>
    <property type="match status" value="2"/>
</dbReference>
<dbReference type="InterPro" id="IPR045229">
    <property type="entry name" value="TPP_enz"/>
</dbReference>
<keyword evidence="9" id="KW-0808">Transferase</keyword>
<feature type="domain" description="Thiamine pyrophosphate enzyme N-terminal TPP-binding" evidence="8">
    <location>
        <begin position="51"/>
        <end position="158"/>
    </location>
</feature>
<dbReference type="InterPro" id="IPR029035">
    <property type="entry name" value="DHS-like_NAD/FAD-binding_dom"/>
</dbReference>
<dbReference type="CDD" id="cd00568">
    <property type="entry name" value="TPP_enzymes"/>
    <property type="match status" value="1"/>
</dbReference>
<organism evidence="9 10">
    <name type="scientific">Serratia rubidaea</name>
    <name type="common">Serratia marinorubra</name>
    <dbReference type="NCBI Taxonomy" id="61652"/>
    <lineage>
        <taxon>Bacteria</taxon>
        <taxon>Pseudomonadati</taxon>
        <taxon>Pseudomonadota</taxon>
        <taxon>Gammaproteobacteria</taxon>
        <taxon>Enterobacterales</taxon>
        <taxon>Yersiniaceae</taxon>
        <taxon>Serratia</taxon>
    </lineage>
</organism>
<comment type="cofactor">
    <cofactor evidence="1">
        <name>thiamine diphosphate</name>
        <dbReference type="ChEBI" id="CHEBI:58937"/>
    </cofactor>
</comment>
<gene>
    <name evidence="9" type="primary">ilvI_2</name>
    <name evidence="9" type="ORF">NCTC10036_03096</name>
</gene>
<dbReference type="AlphaFoldDB" id="A0A3S4Y2B3"/>
<dbReference type="Pfam" id="PF02775">
    <property type="entry name" value="TPP_enzyme_C"/>
    <property type="match status" value="1"/>
</dbReference>